<comment type="caution">
    <text evidence="3">The sequence shown here is derived from an EMBL/GenBank/DDBJ whole genome shotgun (WGS) entry which is preliminary data.</text>
</comment>
<evidence type="ECO:0000256" key="2">
    <source>
        <dbReference type="SAM" id="Phobius"/>
    </source>
</evidence>
<proteinExistence type="predicted"/>
<reference evidence="3" key="1">
    <citation type="submission" date="2021-12" db="EMBL/GenBank/DDBJ databases">
        <title>Comparative genomics, transcriptomics and evolutionary studies reveal genomic signatures of adaptation to plant cell wall in hemibiotrophic fungi.</title>
        <authorList>
            <consortium name="DOE Joint Genome Institute"/>
            <person name="Baroncelli R."/>
            <person name="Diaz J.F."/>
            <person name="Benocci T."/>
            <person name="Peng M."/>
            <person name="Battaglia E."/>
            <person name="Haridas S."/>
            <person name="Andreopoulos W."/>
            <person name="Labutti K."/>
            <person name="Pangilinan J."/>
            <person name="Floch G.L."/>
            <person name="Makela M.R."/>
            <person name="Henrissat B."/>
            <person name="Grigoriev I.V."/>
            <person name="Crouch J.A."/>
            <person name="De Vries R.P."/>
            <person name="Sukno S.A."/>
            <person name="Thon M.R."/>
        </authorList>
    </citation>
    <scope>NUCLEOTIDE SEQUENCE</scope>
    <source>
        <strain evidence="3">CBS 112980</strain>
    </source>
</reference>
<evidence type="ECO:0000313" key="4">
    <source>
        <dbReference type="Proteomes" id="UP001244207"/>
    </source>
</evidence>
<dbReference type="Proteomes" id="UP001244207">
    <property type="component" value="Unassembled WGS sequence"/>
</dbReference>
<evidence type="ECO:0000313" key="3">
    <source>
        <dbReference type="EMBL" id="KAK1727709.1"/>
    </source>
</evidence>
<keyword evidence="2" id="KW-0812">Transmembrane</keyword>
<dbReference type="GeneID" id="85385460"/>
<dbReference type="RefSeq" id="XP_060367764.1">
    <property type="nucleotide sequence ID" value="XM_060501561.1"/>
</dbReference>
<keyword evidence="2" id="KW-1133">Transmembrane helix</keyword>
<organism evidence="3 4">
    <name type="scientific">Glomerella acutata</name>
    <name type="common">Colletotrichum acutatum</name>
    <dbReference type="NCBI Taxonomy" id="27357"/>
    <lineage>
        <taxon>Eukaryota</taxon>
        <taxon>Fungi</taxon>
        <taxon>Dikarya</taxon>
        <taxon>Ascomycota</taxon>
        <taxon>Pezizomycotina</taxon>
        <taxon>Sordariomycetes</taxon>
        <taxon>Hypocreomycetidae</taxon>
        <taxon>Glomerellales</taxon>
        <taxon>Glomerellaceae</taxon>
        <taxon>Colletotrichum</taxon>
        <taxon>Colletotrichum acutatum species complex</taxon>
    </lineage>
</organism>
<keyword evidence="2" id="KW-0472">Membrane</keyword>
<accession>A0AAD8XH28</accession>
<evidence type="ECO:0000256" key="1">
    <source>
        <dbReference type="SAM" id="MobiDB-lite"/>
    </source>
</evidence>
<feature type="region of interest" description="Disordered" evidence="1">
    <location>
        <begin position="42"/>
        <end position="72"/>
    </location>
</feature>
<keyword evidence="4" id="KW-1185">Reference proteome</keyword>
<gene>
    <name evidence="3" type="ORF">BDZ83DRAFT_186910</name>
</gene>
<feature type="transmembrane region" description="Helical" evidence="2">
    <location>
        <begin position="154"/>
        <end position="175"/>
    </location>
</feature>
<name>A0AAD8XH28_GLOAC</name>
<sequence length="284" mass="32191">MGKRNLTKWTATMIDLFSLPPRGARPAFLQLHAVHNHGSTQQALDHHLCRPFPDDGSMQPQRQNVRRKSQGPPFVHTPRCCIVVLSNLTITDSNMVHQHAAGAPQPNGKGQKTDCWLLDHMELEDVAGAERYGASSSSLRRLHRLWSSNASRRFSILVGWGYLSGLYLTLGNWGWSVSVLVRPPYPIEIRIRIRPLPKTNREKERRKKSRCLSTGSQRETESCVSSATDSGALERRGMTFDFGRFSSRAWNNGRWPGCQVRSPQIRCQSKYGYTNWSRNRALAP</sequence>
<dbReference type="EMBL" id="JAHMHS010000022">
    <property type="protein sequence ID" value="KAK1727709.1"/>
    <property type="molecule type" value="Genomic_DNA"/>
</dbReference>
<dbReference type="AlphaFoldDB" id="A0AAD8XH28"/>
<protein>
    <submittedName>
        <fullName evidence="3">Uncharacterized protein</fullName>
    </submittedName>
</protein>